<reference evidence="8 9" key="1">
    <citation type="submission" date="2022-08" db="EMBL/GenBank/DDBJ databases">
        <title>Polyphasic taxonomy analysis of Qipengyuania sp.RS5-5.</title>
        <authorList>
            <person name="Xamxidin M."/>
            <person name="Wu M."/>
        </authorList>
    </citation>
    <scope>NUCLEOTIDE SEQUENCE [LARGE SCALE GENOMIC DNA]</scope>
    <source>
        <strain evidence="8 9">RS5-5</strain>
    </source>
</reference>
<evidence type="ECO:0000313" key="9">
    <source>
        <dbReference type="Proteomes" id="UP001206067"/>
    </source>
</evidence>
<evidence type="ECO:0000256" key="2">
    <source>
        <dbReference type="ARBA" id="ARBA00009347"/>
    </source>
</evidence>
<dbReference type="PANTHER" id="PTHR43884">
    <property type="entry name" value="ACYL-COA DEHYDROGENASE"/>
    <property type="match status" value="1"/>
</dbReference>
<name>A0ABT1XVB3_9SPHN</name>
<gene>
    <name evidence="8" type="ORF">NSO95_14680</name>
</gene>
<accession>A0ABT1XVB3</accession>
<feature type="domain" description="Acyl-CoA dehydrogenase/oxidase N-terminal" evidence="7">
    <location>
        <begin position="7"/>
        <end position="104"/>
    </location>
</feature>
<evidence type="ECO:0000256" key="4">
    <source>
        <dbReference type="ARBA" id="ARBA00022827"/>
    </source>
</evidence>
<keyword evidence="4" id="KW-0274">FAD</keyword>
<dbReference type="InterPro" id="IPR046373">
    <property type="entry name" value="Acyl-CoA_Oxase/DH_mid-dom_sf"/>
</dbReference>
<proteinExistence type="inferred from homology"/>
<dbReference type="InterPro" id="IPR036250">
    <property type="entry name" value="AcylCo_DH-like_C"/>
</dbReference>
<protein>
    <submittedName>
        <fullName evidence="8">Acyl-CoA dehydrogenase family protein</fullName>
    </submittedName>
</protein>
<evidence type="ECO:0000259" key="7">
    <source>
        <dbReference type="Pfam" id="PF02771"/>
    </source>
</evidence>
<evidence type="ECO:0000256" key="3">
    <source>
        <dbReference type="ARBA" id="ARBA00022630"/>
    </source>
</evidence>
<keyword evidence="9" id="KW-1185">Reference proteome</keyword>
<evidence type="ECO:0000313" key="8">
    <source>
        <dbReference type="EMBL" id="MCR2835192.1"/>
    </source>
</evidence>
<organism evidence="8 9">
    <name type="scientific">Parerythrobacter lacustris</name>
    <dbReference type="NCBI Taxonomy" id="2969984"/>
    <lineage>
        <taxon>Bacteria</taxon>
        <taxon>Pseudomonadati</taxon>
        <taxon>Pseudomonadota</taxon>
        <taxon>Alphaproteobacteria</taxon>
        <taxon>Sphingomonadales</taxon>
        <taxon>Erythrobacteraceae</taxon>
        <taxon>Parerythrobacter</taxon>
    </lineage>
</organism>
<evidence type="ECO:0000259" key="6">
    <source>
        <dbReference type="Pfam" id="PF00441"/>
    </source>
</evidence>
<dbReference type="Pfam" id="PF02771">
    <property type="entry name" value="Acyl-CoA_dh_N"/>
    <property type="match status" value="1"/>
</dbReference>
<dbReference type="CDD" id="cd00567">
    <property type="entry name" value="ACAD"/>
    <property type="match status" value="1"/>
</dbReference>
<dbReference type="Pfam" id="PF00441">
    <property type="entry name" value="Acyl-CoA_dh_1"/>
    <property type="match status" value="1"/>
</dbReference>
<dbReference type="Proteomes" id="UP001206067">
    <property type="component" value="Unassembled WGS sequence"/>
</dbReference>
<evidence type="ECO:0000256" key="5">
    <source>
        <dbReference type="ARBA" id="ARBA00023002"/>
    </source>
</evidence>
<feature type="domain" description="Acyl-CoA dehydrogenase/oxidase C-terminal" evidence="6">
    <location>
        <begin position="218"/>
        <end position="341"/>
    </location>
</feature>
<comment type="caution">
    <text evidence="8">The sequence shown here is derived from an EMBL/GenBank/DDBJ whole genome shotgun (WGS) entry which is preliminary data.</text>
</comment>
<dbReference type="InterPro" id="IPR037069">
    <property type="entry name" value="AcylCoA_DH/ox_N_sf"/>
</dbReference>
<dbReference type="Gene3D" id="2.40.110.10">
    <property type="entry name" value="Butyryl-CoA Dehydrogenase, subunit A, domain 2"/>
    <property type="match status" value="1"/>
</dbReference>
<dbReference type="InterPro" id="IPR013786">
    <property type="entry name" value="AcylCoA_DH/ox_N"/>
</dbReference>
<sequence>MDFSIGEDRQMLVDTLSRYLADKADWKAREAALESEAGFDKDMWAGMAELGILGALFGEEAGGFGGSPFDIGVVFGEVGRGLPTGPFLATLLAGKLLEAAGDSETLGNVIAGASIATFAHHPAVGADGSVAPQATASGAGDSWTLSGAKGVVDYLGSADIVVVTAETGNGLGAFLVETGAAGVSVRDYPLVDGGAAGELTLDNAPARLLTGDSAAIDAALASGVVATAWEAAAVMEVLRDQTLEYLRTRKQFGIPIGKFQALQHRMATVALEIEQARSAAINAAANFDKGAAQRDRFGAAAMYTVGKVGRLVAEEAIQMHGGIGMTWELPLSHYAKRLTMLGHVMGDEDEHLARFIELGAQETNRAA</sequence>
<dbReference type="PANTHER" id="PTHR43884:SF20">
    <property type="entry name" value="ACYL-COA DEHYDROGENASE FADE28"/>
    <property type="match status" value="1"/>
</dbReference>
<dbReference type="Gene3D" id="1.10.540.10">
    <property type="entry name" value="Acyl-CoA dehydrogenase/oxidase, N-terminal domain"/>
    <property type="match status" value="1"/>
</dbReference>
<dbReference type="SUPFAM" id="SSF47203">
    <property type="entry name" value="Acyl-CoA dehydrogenase C-terminal domain-like"/>
    <property type="match status" value="1"/>
</dbReference>
<dbReference type="RefSeq" id="WP_257597084.1">
    <property type="nucleotide sequence ID" value="NZ_JANKHH010000008.1"/>
</dbReference>
<dbReference type="InterPro" id="IPR009075">
    <property type="entry name" value="AcylCo_DH/oxidase_C"/>
</dbReference>
<dbReference type="Gene3D" id="1.20.140.10">
    <property type="entry name" value="Butyryl-CoA Dehydrogenase, subunit A, domain 3"/>
    <property type="match status" value="1"/>
</dbReference>
<keyword evidence="5" id="KW-0560">Oxidoreductase</keyword>
<dbReference type="InterPro" id="IPR009100">
    <property type="entry name" value="AcylCoA_DH/oxidase_NM_dom_sf"/>
</dbReference>
<evidence type="ECO:0000256" key="1">
    <source>
        <dbReference type="ARBA" id="ARBA00001974"/>
    </source>
</evidence>
<dbReference type="SUPFAM" id="SSF56645">
    <property type="entry name" value="Acyl-CoA dehydrogenase NM domain-like"/>
    <property type="match status" value="1"/>
</dbReference>
<comment type="similarity">
    <text evidence="2">Belongs to the acyl-CoA dehydrogenase family.</text>
</comment>
<comment type="cofactor">
    <cofactor evidence="1">
        <name>FAD</name>
        <dbReference type="ChEBI" id="CHEBI:57692"/>
    </cofactor>
</comment>
<dbReference type="EMBL" id="JANKHH010000008">
    <property type="protein sequence ID" value="MCR2835192.1"/>
    <property type="molecule type" value="Genomic_DNA"/>
</dbReference>
<keyword evidence="3" id="KW-0285">Flavoprotein</keyword>